<sequence>MQATVHPAADTAMELQESTLVDTFTPTARDDETPPLKKMRCEPHPILDNEQLRRRTAFVPKNMPTILRLPSGVMKQVVLEPGQIVSIGKFGAFQAEDIIGRAFGPTYEIKADNKVEILRRAAAEALVESEATNENIYDDGESQLLSYEDIKAMKEAGATGREIIQRQLEANKSYDQRTVYSQSKIMKRKEAKHLQFFTPLAPDMYNVCAYNFERNPDKIRGMRPDALSQVLSFGNVQAGGRFLVVDGIGGLLTGAVLERMGGCGSVHMIHDADSPPSLELMPQFNLTPMHVDRVLPAHMADELKKEYKTDRERNRARKKRAGIEDFIATRQQLFDGQFDGLLVASPYEPYSIIHRLAPYLAGSANIVVHSPYLQPLAEVQARLRAEHTYVNVLVTEPWLRRYQVLPARTHPDMTTSANAGYILHAIRILSPDEPLAGPPQ</sequence>
<organism evidence="7 8">
    <name type="scientific">Malassezia vespertilionis</name>
    <dbReference type="NCBI Taxonomy" id="2020962"/>
    <lineage>
        <taxon>Eukaryota</taxon>
        <taxon>Fungi</taxon>
        <taxon>Dikarya</taxon>
        <taxon>Basidiomycota</taxon>
        <taxon>Ustilaginomycotina</taxon>
        <taxon>Malasseziomycetes</taxon>
        <taxon>Malasseziales</taxon>
        <taxon>Malasseziaceae</taxon>
        <taxon>Malassezia</taxon>
    </lineage>
</organism>
<comment type="similarity">
    <text evidence="2">Belongs to the TRM6/GCD10 family.</text>
</comment>
<dbReference type="InterPro" id="IPR017423">
    <property type="entry name" value="TRM6"/>
</dbReference>
<dbReference type="PANTHER" id="PTHR12945:SF0">
    <property type="entry name" value="TRNA (ADENINE(58)-N(1))-METHYLTRANSFERASE NON-CATALYTIC SUBUNIT TRM6"/>
    <property type="match status" value="1"/>
</dbReference>
<evidence type="ECO:0000313" key="8">
    <source>
        <dbReference type="Proteomes" id="UP000232875"/>
    </source>
</evidence>
<evidence type="ECO:0000256" key="5">
    <source>
        <dbReference type="ARBA" id="ARBA00023242"/>
    </source>
</evidence>
<dbReference type="Pfam" id="PF04189">
    <property type="entry name" value="Gcd10p"/>
    <property type="match status" value="1"/>
</dbReference>
<accession>A0A2N1J8E0</accession>
<dbReference type="OrthoDB" id="10254665at2759"/>
<keyword evidence="8" id="KW-1185">Reference proteome</keyword>
<evidence type="ECO:0000256" key="6">
    <source>
        <dbReference type="ARBA" id="ARBA00032319"/>
    </source>
</evidence>
<dbReference type="Gene3D" id="3.40.50.150">
    <property type="entry name" value="Vaccinia Virus protein VP39"/>
    <property type="match status" value="1"/>
</dbReference>
<dbReference type="Proteomes" id="UP000232875">
    <property type="component" value="Unassembled WGS sequence"/>
</dbReference>
<dbReference type="GO" id="GO:0031515">
    <property type="term" value="C:tRNA (m1A) methyltransferase complex"/>
    <property type="evidence" value="ECO:0007669"/>
    <property type="project" value="InterPro"/>
</dbReference>
<evidence type="ECO:0000256" key="2">
    <source>
        <dbReference type="ARBA" id="ARBA00008320"/>
    </source>
</evidence>
<evidence type="ECO:0000256" key="4">
    <source>
        <dbReference type="ARBA" id="ARBA00022694"/>
    </source>
</evidence>
<dbReference type="GO" id="GO:0030488">
    <property type="term" value="P:tRNA methylation"/>
    <property type="evidence" value="ECO:0007669"/>
    <property type="project" value="InterPro"/>
</dbReference>
<dbReference type="PANTHER" id="PTHR12945">
    <property type="entry name" value="TRANSLATION INITIATION FACTOR EIF3-RELATED"/>
    <property type="match status" value="1"/>
</dbReference>
<evidence type="ECO:0000313" key="7">
    <source>
        <dbReference type="EMBL" id="PKI82831.1"/>
    </source>
</evidence>
<gene>
    <name evidence="7" type="primary">TRM6</name>
    <name evidence="7" type="ORF">MVES_003124</name>
</gene>
<dbReference type="InterPro" id="IPR029063">
    <property type="entry name" value="SAM-dependent_MTases_sf"/>
</dbReference>
<comment type="subcellular location">
    <subcellularLocation>
        <location evidence="1">Nucleus</location>
    </subcellularLocation>
</comment>
<protein>
    <recommendedName>
        <fullName evidence="3">tRNA (adenine(58)-N(1))-methyltransferase non-catalytic subunit TRM6</fullName>
    </recommendedName>
    <alternativeName>
        <fullName evidence="6">tRNA(m1A58)-methyltransferase subunit TRM6</fullName>
    </alternativeName>
</protein>
<dbReference type="EMBL" id="KZ454993">
    <property type="protein sequence ID" value="PKI82831.1"/>
    <property type="molecule type" value="Genomic_DNA"/>
</dbReference>
<keyword evidence="4" id="KW-0819">tRNA processing</keyword>
<dbReference type="GO" id="GO:0005634">
    <property type="term" value="C:nucleus"/>
    <property type="evidence" value="ECO:0007669"/>
    <property type="project" value="UniProtKB-SubCell"/>
</dbReference>
<keyword evidence="5" id="KW-0539">Nucleus</keyword>
<proteinExistence type="inferred from homology"/>
<dbReference type="AlphaFoldDB" id="A0A2N1J8E0"/>
<reference evidence="7 8" key="1">
    <citation type="submission" date="2017-10" db="EMBL/GenBank/DDBJ databases">
        <title>A novel species of cold-tolerant Malassezia isolated from bats.</title>
        <authorList>
            <person name="Lorch J.M."/>
            <person name="Palmer J.M."/>
            <person name="Vanderwolf K.J."/>
            <person name="Schmidt K.Z."/>
            <person name="Verant M.L."/>
            <person name="Weller T.J."/>
            <person name="Blehert D.S."/>
        </authorList>
    </citation>
    <scope>NUCLEOTIDE SEQUENCE [LARGE SCALE GENOMIC DNA]</scope>
    <source>
        <strain evidence="7 8">NWHC:44797-103</strain>
    </source>
</reference>
<name>A0A2N1J8E0_9BASI</name>
<evidence type="ECO:0000256" key="1">
    <source>
        <dbReference type="ARBA" id="ARBA00004123"/>
    </source>
</evidence>
<dbReference type="STRING" id="2020962.A0A2N1J8E0"/>
<evidence type="ECO:0000256" key="3">
    <source>
        <dbReference type="ARBA" id="ARBA00021704"/>
    </source>
</evidence>